<proteinExistence type="predicted"/>
<dbReference type="STRING" id="205917.A0A4Y9XMC5"/>
<dbReference type="SUPFAM" id="SSF50129">
    <property type="entry name" value="GroES-like"/>
    <property type="match status" value="1"/>
</dbReference>
<dbReference type="PANTHER" id="PTHR45348">
    <property type="entry name" value="HYPOTHETICAL OXIDOREDUCTASE (EUROFUNG)"/>
    <property type="match status" value="1"/>
</dbReference>
<dbReference type="OrthoDB" id="3233595at2759"/>
<dbReference type="EMBL" id="SEOQ01001876">
    <property type="protein sequence ID" value="TFY50341.1"/>
    <property type="molecule type" value="Genomic_DNA"/>
</dbReference>
<dbReference type="InterPro" id="IPR013154">
    <property type="entry name" value="ADH-like_N"/>
</dbReference>
<keyword evidence="3" id="KW-1185">Reference proteome</keyword>
<dbReference type="SUPFAM" id="SSF51735">
    <property type="entry name" value="NAD(P)-binding Rossmann-fold domains"/>
    <property type="match status" value="1"/>
</dbReference>
<gene>
    <name evidence="2" type="ORF">EVG20_g11576</name>
</gene>
<dbReference type="InterPro" id="IPR036291">
    <property type="entry name" value="NAD(P)-bd_dom_sf"/>
</dbReference>
<dbReference type="AlphaFoldDB" id="A0A4Y9XMC5"/>
<dbReference type="PANTHER" id="PTHR45348:SF2">
    <property type="entry name" value="ZINC-TYPE ALCOHOL DEHYDROGENASE-LIKE PROTEIN C2E1P3.01"/>
    <property type="match status" value="1"/>
</dbReference>
<dbReference type="InterPro" id="IPR020843">
    <property type="entry name" value="ER"/>
</dbReference>
<dbReference type="GO" id="GO:0016651">
    <property type="term" value="F:oxidoreductase activity, acting on NAD(P)H"/>
    <property type="evidence" value="ECO:0007669"/>
    <property type="project" value="InterPro"/>
</dbReference>
<dbReference type="Gene3D" id="3.90.180.10">
    <property type="entry name" value="Medium-chain alcohol dehydrogenases, catalytic domain"/>
    <property type="match status" value="1"/>
</dbReference>
<dbReference type="Gene3D" id="3.40.50.720">
    <property type="entry name" value="NAD(P)-binding Rossmann-like Domain"/>
    <property type="match status" value="1"/>
</dbReference>
<protein>
    <recommendedName>
        <fullName evidence="1">Enoyl reductase (ER) domain-containing protein</fullName>
    </recommendedName>
</protein>
<name>A0A4Y9XMC5_9AGAM</name>
<evidence type="ECO:0000313" key="2">
    <source>
        <dbReference type="EMBL" id="TFY50341.1"/>
    </source>
</evidence>
<dbReference type="CDD" id="cd08249">
    <property type="entry name" value="enoyl_reductase_like"/>
    <property type="match status" value="1"/>
</dbReference>
<dbReference type="InterPro" id="IPR047122">
    <property type="entry name" value="Trans-enoyl_RdTase-like"/>
</dbReference>
<dbReference type="InterPro" id="IPR013149">
    <property type="entry name" value="ADH-like_C"/>
</dbReference>
<comment type="caution">
    <text evidence="2">The sequence shown here is derived from an EMBL/GenBank/DDBJ whole genome shotgun (WGS) entry which is preliminary data.</text>
</comment>
<dbReference type="Pfam" id="PF00107">
    <property type="entry name" value="ADH_zinc_N"/>
    <property type="match status" value="1"/>
</dbReference>
<feature type="domain" description="Enoyl reductase (ER)" evidence="1">
    <location>
        <begin position="13"/>
        <end position="345"/>
    </location>
</feature>
<reference evidence="2 3" key="1">
    <citation type="submission" date="2019-02" db="EMBL/GenBank/DDBJ databases">
        <title>Genome sequencing of the rare red list fungi Dentipellis fragilis.</title>
        <authorList>
            <person name="Buettner E."/>
            <person name="Kellner H."/>
        </authorList>
    </citation>
    <scope>NUCLEOTIDE SEQUENCE [LARGE SCALE GENOMIC DNA]</scope>
    <source>
        <strain evidence="2 3">DSM 105465</strain>
    </source>
</reference>
<accession>A0A4Y9XMC5</accession>
<dbReference type="Pfam" id="PF08240">
    <property type="entry name" value="ADH_N"/>
    <property type="match status" value="1"/>
</dbReference>
<evidence type="ECO:0000313" key="3">
    <source>
        <dbReference type="Proteomes" id="UP000298327"/>
    </source>
</evidence>
<organism evidence="2 3">
    <name type="scientific">Dentipellis fragilis</name>
    <dbReference type="NCBI Taxonomy" id="205917"/>
    <lineage>
        <taxon>Eukaryota</taxon>
        <taxon>Fungi</taxon>
        <taxon>Dikarya</taxon>
        <taxon>Basidiomycota</taxon>
        <taxon>Agaricomycotina</taxon>
        <taxon>Agaricomycetes</taxon>
        <taxon>Russulales</taxon>
        <taxon>Hericiaceae</taxon>
        <taxon>Dentipellis</taxon>
    </lineage>
</organism>
<sequence length="392" mass="41185">MATQQTLFIPAKGAPFTLVTRPIPTPGPGEVLVKLAATALNPLDYFIQLVGFAIEEFPTVAGCDGAGTIEALGEGVEGTGRAKGDRVAFERLQFTSDYGTFQQYALIDAKRTYKIPAALSFEEASTMSLCLATAAIGLYTPHGPRGGAALTAPWEDGGLGKYKDQPALVLGGSSSVGQFVLQLLKLSGFSPIITTASARNEAYVRAAGATHVIDYQKTPYAELSGAVAQITSAPFPVVFDAIGFEDTQRAGWALVGPKGTLLTVREPVVGKLDTELEGGRRVEYVWGVVNVMDREEGGRKWADGMYAGLDAILADGHLRPNKWEAVEGGLAGIPEAVEKVGKLQVSGAKLDLAFCTEFAGHQTSPWCPAMAASLAQQSVALAYASSVRGTLG</sequence>
<dbReference type="SMART" id="SM00829">
    <property type="entry name" value="PKS_ER"/>
    <property type="match status" value="1"/>
</dbReference>
<evidence type="ECO:0000259" key="1">
    <source>
        <dbReference type="SMART" id="SM00829"/>
    </source>
</evidence>
<dbReference type="InterPro" id="IPR011032">
    <property type="entry name" value="GroES-like_sf"/>
</dbReference>
<dbReference type="Proteomes" id="UP000298327">
    <property type="component" value="Unassembled WGS sequence"/>
</dbReference>